<protein>
    <recommendedName>
        <fullName evidence="9">NAD(+) kinase</fullName>
    </recommendedName>
</protein>
<dbReference type="GO" id="GO:0003951">
    <property type="term" value="F:NAD+ kinase activity"/>
    <property type="evidence" value="ECO:0007669"/>
    <property type="project" value="InterPro"/>
</dbReference>
<evidence type="ECO:0008006" key="9">
    <source>
        <dbReference type="Google" id="ProtNLM"/>
    </source>
</evidence>
<dbReference type="Gene3D" id="3.40.50.10330">
    <property type="entry name" value="Probable inorganic polyphosphate/atp-NAD kinase, domain 1"/>
    <property type="match status" value="2"/>
</dbReference>
<feature type="compositionally biased region" description="Polar residues" evidence="6">
    <location>
        <begin position="226"/>
        <end position="237"/>
    </location>
</feature>
<reference evidence="7" key="1">
    <citation type="submission" date="2021-02" db="EMBL/GenBank/DDBJ databases">
        <authorList>
            <person name="Dougan E. K."/>
            <person name="Rhodes N."/>
            <person name="Thang M."/>
            <person name="Chan C."/>
        </authorList>
    </citation>
    <scope>NUCLEOTIDE SEQUENCE</scope>
</reference>
<dbReference type="InterPro" id="IPR002504">
    <property type="entry name" value="NADK"/>
</dbReference>
<dbReference type="InterPro" id="IPR017438">
    <property type="entry name" value="ATP-NAD_kinase_N"/>
</dbReference>
<keyword evidence="5" id="KW-0520">NAD</keyword>
<dbReference type="Pfam" id="PF20143">
    <property type="entry name" value="NAD_kinase_C"/>
    <property type="match status" value="1"/>
</dbReference>
<evidence type="ECO:0000256" key="6">
    <source>
        <dbReference type="SAM" id="MobiDB-lite"/>
    </source>
</evidence>
<dbReference type="Pfam" id="PF01513">
    <property type="entry name" value="NAD_kinase"/>
    <property type="match status" value="1"/>
</dbReference>
<sequence>MAPSSTRVHVILSHLLGGCPNASEPWATPVSVSVRQRSQQLVSVPPLTGSRVGIHFEYEDKVKSRRMRLRWNGPIQRVLLVKKWRQKDVQSTAVKVAQWLTSQGIQVLVEEVDLPDFAALVPGVLALAVEGSQVAVDLVISLGGDGTLLHASRLFRFLQRSSEKLLPPCLVLGAGSLGFLATVAAADWQPALTTVLRGNVESLPCTLRTRLFCRLLAPGDSASDISAQPTGLLSPGQSASGISATTTASNNNNTNNNNKNNNNNSNNNNNGWYALNECAILSRGRAIGKLRLDVDGTFVTLVEGDGLIVSSPTGSTGYSLSCGGPIVSPSVPALLLTPIAPASLSFRPVLVSEQSFIEVVLPDGARSGEASVVIDGRPMGTLVRGGRVLISVARPIPVLNVGVLDRDWFQAITTKLKWNARDATQGDATQEDLEAWPVVEESD</sequence>
<dbReference type="GO" id="GO:0006741">
    <property type="term" value="P:NADP+ biosynthetic process"/>
    <property type="evidence" value="ECO:0007669"/>
    <property type="project" value="InterPro"/>
</dbReference>
<evidence type="ECO:0000256" key="2">
    <source>
        <dbReference type="ARBA" id="ARBA00022679"/>
    </source>
</evidence>
<keyword evidence="4" id="KW-0521">NADP</keyword>
<dbReference type="Gene3D" id="2.60.200.30">
    <property type="entry name" value="Probable inorganic polyphosphate/atp-NAD kinase, domain 2"/>
    <property type="match status" value="1"/>
</dbReference>
<keyword evidence="3" id="KW-0418">Kinase</keyword>
<evidence type="ECO:0000313" key="8">
    <source>
        <dbReference type="Proteomes" id="UP000626109"/>
    </source>
</evidence>
<dbReference type="PANTHER" id="PTHR20275">
    <property type="entry name" value="NAD KINASE"/>
    <property type="match status" value="1"/>
</dbReference>
<keyword evidence="2" id="KW-0808">Transferase</keyword>
<evidence type="ECO:0000256" key="5">
    <source>
        <dbReference type="ARBA" id="ARBA00023027"/>
    </source>
</evidence>
<name>A0A813LIC2_POLGL</name>
<evidence type="ECO:0000313" key="7">
    <source>
        <dbReference type="EMBL" id="CAE8734792.1"/>
    </source>
</evidence>
<dbReference type="SUPFAM" id="SSF111331">
    <property type="entry name" value="NAD kinase/diacylglycerol kinase-like"/>
    <property type="match status" value="1"/>
</dbReference>
<dbReference type="InterPro" id="IPR017437">
    <property type="entry name" value="ATP-NAD_kinase_PpnK-typ_C"/>
</dbReference>
<dbReference type="Proteomes" id="UP000626109">
    <property type="component" value="Unassembled WGS sequence"/>
</dbReference>
<organism evidence="7 8">
    <name type="scientific">Polarella glacialis</name>
    <name type="common">Dinoflagellate</name>
    <dbReference type="NCBI Taxonomy" id="89957"/>
    <lineage>
        <taxon>Eukaryota</taxon>
        <taxon>Sar</taxon>
        <taxon>Alveolata</taxon>
        <taxon>Dinophyceae</taxon>
        <taxon>Suessiales</taxon>
        <taxon>Suessiaceae</taxon>
        <taxon>Polarella</taxon>
    </lineage>
</organism>
<dbReference type="PROSITE" id="PS51257">
    <property type="entry name" value="PROKAR_LIPOPROTEIN"/>
    <property type="match status" value="1"/>
</dbReference>
<dbReference type="GO" id="GO:0019674">
    <property type="term" value="P:NAD+ metabolic process"/>
    <property type="evidence" value="ECO:0007669"/>
    <property type="project" value="InterPro"/>
</dbReference>
<comment type="caution">
    <text evidence="7">The sequence shown here is derived from an EMBL/GenBank/DDBJ whole genome shotgun (WGS) entry which is preliminary data.</text>
</comment>
<proteinExistence type="inferred from homology"/>
<accession>A0A813LIC2</accession>
<dbReference type="PANTHER" id="PTHR20275:SF6">
    <property type="entry name" value="NAD KINASE 2, CHLOROPLASTIC"/>
    <property type="match status" value="1"/>
</dbReference>
<comment type="similarity">
    <text evidence="1">Belongs to the NAD kinase family.</text>
</comment>
<evidence type="ECO:0000256" key="4">
    <source>
        <dbReference type="ARBA" id="ARBA00022857"/>
    </source>
</evidence>
<evidence type="ECO:0000256" key="3">
    <source>
        <dbReference type="ARBA" id="ARBA00022777"/>
    </source>
</evidence>
<feature type="compositionally biased region" description="Low complexity" evidence="6">
    <location>
        <begin position="238"/>
        <end position="268"/>
    </location>
</feature>
<feature type="region of interest" description="Disordered" evidence="6">
    <location>
        <begin position="226"/>
        <end position="268"/>
    </location>
</feature>
<dbReference type="HAMAP" id="MF_00361">
    <property type="entry name" value="NAD_kinase"/>
    <property type="match status" value="1"/>
</dbReference>
<dbReference type="EMBL" id="CAJNNW010036479">
    <property type="protein sequence ID" value="CAE8734792.1"/>
    <property type="molecule type" value="Genomic_DNA"/>
</dbReference>
<dbReference type="AlphaFoldDB" id="A0A813LIC2"/>
<evidence type="ECO:0000256" key="1">
    <source>
        <dbReference type="ARBA" id="ARBA00010995"/>
    </source>
</evidence>
<dbReference type="InterPro" id="IPR016064">
    <property type="entry name" value="NAD/diacylglycerol_kinase_sf"/>
</dbReference>
<gene>
    <name evidence="7" type="ORF">PGLA2088_LOCUS47497</name>
</gene>